<reference evidence="2" key="1">
    <citation type="journal article" date="2019" name="Int. J. Syst. Evol. Microbiol.">
        <title>The Global Catalogue of Microorganisms (GCM) 10K type strain sequencing project: providing services to taxonomists for standard genome sequencing and annotation.</title>
        <authorList>
            <consortium name="The Broad Institute Genomics Platform"/>
            <consortium name="The Broad Institute Genome Sequencing Center for Infectious Disease"/>
            <person name="Wu L."/>
            <person name="Ma J."/>
        </authorList>
    </citation>
    <scope>NUCLEOTIDE SEQUENCE [LARGE SCALE GENOMIC DNA]</scope>
    <source>
        <strain evidence="2">CGMCC 1.7656</strain>
    </source>
</reference>
<comment type="caution">
    <text evidence="1">The sequence shown here is derived from an EMBL/GenBank/DDBJ whole genome shotgun (WGS) entry which is preliminary data.</text>
</comment>
<proteinExistence type="predicted"/>
<sequence>MMRCWLRGSRFEVRDTGFLMQGDEVEVKVKVKVKVKVEVKVEVEVESDEVSDE</sequence>
<name>A0ABQ2NFQ2_9FLAO</name>
<organism evidence="1 2">
    <name type="scientific">Cloacibacterium rupense</name>
    <dbReference type="NCBI Taxonomy" id="517423"/>
    <lineage>
        <taxon>Bacteria</taxon>
        <taxon>Pseudomonadati</taxon>
        <taxon>Bacteroidota</taxon>
        <taxon>Flavobacteriia</taxon>
        <taxon>Flavobacteriales</taxon>
        <taxon>Weeksellaceae</taxon>
    </lineage>
</organism>
<dbReference type="EMBL" id="BMLV01000001">
    <property type="protein sequence ID" value="GGP02214.1"/>
    <property type="molecule type" value="Genomic_DNA"/>
</dbReference>
<dbReference type="Proteomes" id="UP000620064">
    <property type="component" value="Unassembled WGS sequence"/>
</dbReference>
<evidence type="ECO:0000313" key="1">
    <source>
        <dbReference type="EMBL" id="GGP02214.1"/>
    </source>
</evidence>
<protein>
    <submittedName>
        <fullName evidence="1">Uncharacterized protein</fullName>
    </submittedName>
</protein>
<gene>
    <name evidence="1" type="ORF">GCM10010992_05700</name>
</gene>
<keyword evidence="2" id="KW-1185">Reference proteome</keyword>
<evidence type="ECO:0000313" key="2">
    <source>
        <dbReference type="Proteomes" id="UP000620064"/>
    </source>
</evidence>
<accession>A0ABQ2NFQ2</accession>